<sequence length="41" mass="4585">MSINQILLALIVPITWGFGYALTKIGMDQFTPLLLMSLRFG</sequence>
<accession>A0A382QDA0</accession>
<dbReference type="EMBL" id="UINC01112929">
    <property type="protein sequence ID" value="SVC82211.1"/>
    <property type="molecule type" value="Genomic_DNA"/>
</dbReference>
<evidence type="ECO:0000313" key="1">
    <source>
        <dbReference type="EMBL" id="SVC82211.1"/>
    </source>
</evidence>
<feature type="non-terminal residue" evidence="1">
    <location>
        <position position="41"/>
    </location>
</feature>
<gene>
    <name evidence="1" type="ORF">METZ01_LOCUS335065</name>
</gene>
<protein>
    <recommendedName>
        <fullName evidence="2">EamA domain-containing protein</fullName>
    </recommendedName>
</protein>
<dbReference type="AlphaFoldDB" id="A0A382QDA0"/>
<evidence type="ECO:0008006" key="2">
    <source>
        <dbReference type="Google" id="ProtNLM"/>
    </source>
</evidence>
<proteinExistence type="predicted"/>
<name>A0A382QDA0_9ZZZZ</name>
<organism evidence="1">
    <name type="scientific">marine metagenome</name>
    <dbReference type="NCBI Taxonomy" id="408172"/>
    <lineage>
        <taxon>unclassified sequences</taxon>
        <taxon>metagenomes</taxon>
        <taxon>ecological metagenomes</taxon>
    </lineage>
</organism>
<reference evidence="1" key="1">
    <citation type="submission" date="2018-05" db="EMBL/GenBank/DDBJ databases">
        <authorList>
            <person name="Lanie J.A."/>
            <person name="Ng W.-L."/>
            <person name="Kazmierczak K.M."/>
            <person name="Andrzejewski T.M."/>
            <person name="Davidsen T.M."/>
            <person name="Wayne K.J."/>
            <person name="Tettelin H."/>
            <person name="Glass J.I."/>
            <person name="Rusch D."/>
            <person name="Podicherti R."/>
            <person name="Tsui H.-C.T."/>
            <person name="Winkler M.E."/>
        </authorList>
    </citation>
    <scope>NUCLEOTIDE SEQUENCE</scope>
</reference>